<gene>
    <name evidence="2" type="ORF">CERZMDRAFT_56380</name>
</gene>
<accession>A0A6A6FQR6</accession>
<dbReference type="FunFam" id="3.30.1050.10:FF:000001">
    <property type="entry name" value="Putative Non-specific lipid-transfer protein"/>
    <property type="match status" value="1"/>
</dbReference>
<dbReference type="GO" id="GO:0005829">
    <property type="term" value="C:cytosol"/>
    <property type="evidence" value="ECO:0007669"/>
    <property type="project" value="TreeGrafter"/>
</dbReference>
<dbReference type="EMBL" id="ML992665">
    <property type="protein sequence ID" value="KAF2215644.1"/>
    <property type="molecule type" value="Genomic_DNA"/>
</dbReference>
<dbReference type="AlphaFoldDB" id="A0A6A6FQR6"/>
<keyword evidence="3" id="KW-1185">Reference proteome</keyword>
<dbReference type="PANTHER" id="PTHR10094:SF25">
    <property type="entry name" value="SCP2 STEROL-BINDING DOMAIN-CONTAINING PROTEIN 1"/>
    <property type="match status" value="1"/>
</dbReference>
<reference evidence="2" key="1">
    <citation type="journal article" date="2020" name="Stud. Mycol.">
        <title>101 Dothideomycetes genomes: a test case for predicting lifestyles and emergence of pathogens.</title>
        <authorList>
            <person name="Haridas S."/>
            <person name="Albert R."/>
            <person name="Binder M."/>
            <person name="Bloem J."/>
            <person name="Labutti K."/>
            <person name="Salamov A."/>
            <person name="Andreopoulos B."/>
            <person name="Baker S."/>
            <person name="Barry K."/>
            <person name="Bills G."/>
            <person name="Bluhm B."/>
            <person name="Cannon C."/>
            <person name="Castanera R."/>
            <person name="Culley D."/>
            <person name="Daum C."/>
            <person name="Ezra D."/>
            <person name="Gonzalez J."/>
            <person name="Henrissat B."/>
            <person name="Kuo A."/>
            <person name="Liang C."/>
            <person name="Lipzen A."/>
            <person name="Lutzoni F."/>
            <person name="Magnuson J."/>
            <person name="Mondo S."/>
            <person name="Nolan M."/>
            <person name="Ohm R."/>
            <person name="Pangilinan J."/>
            <person name="Park H.-J."/>
            <person name="Ramirez L."/>
            <person name="Alfaro M."/>
            <person name="Sun H."/>
            <person name="Tritt A."/>
            <person name="Yoshinaga Y."/>
            <person name="Zwiers L.-H."/>
            <person name="Turgeon B."/>
            <person name="Goodwin S."/>
            <person name="Spatafora J."/>
            <person name="Crous P."/>
            <person name="Grigoriev I."/>
        </authorList>
    </citation>
    <scope>NUCLEOTIDE SEQUENCE</scope>
    <source>
        <strain evidence="2">SCOH1-5</strain>
    </source>
</reference>
<proteinExistence type="predicted"/>
<dbReference type="Gene3D" id="3.30.1050.10">
    <property type="entry name" value="SCP2 sterol-binding domain"/>
    <property type="match status" value="1"/>
</dbReference>
<sequence>MGLKDDAFPSSEAFDAIASALSDPKEKKDAVKQGNAIFAFNLKNAQGQEKAWHLDLKETGNVGEGAAPSGKKADVTLNLSDENFGKLVSGKANAQKLFMSGKLKVKGAVMKATKMEPILKKAQTKAKL</sequence>
<dbReference type="InterPro" id="IPR036527">
    <property type="entry name" value="SCP2_sterol-bd_dom_sf"/>
</dbReference>
<dbReference type="Proteomes" id="UP000799539">
    <property type="component" value="Unassembled WGS sequence"/>
</dbReference>
<protein>
    <recommendedName>
        <fullName evidence="1">SCP2 domain-containing protein</fullName>
    </recommendedName>
</protein>
<evidence type="ECO:0000313" key="3">
    <source>
        <dbReference type="Proteomes" id="UP000799539"/>
    </source>
</evidence>
<feature type="domain" description="SCP2" evidence="1">
    <location>
        <begin position="18"/>
        <end position="120"/>
    </location>
</feature>
<dbReference type="Pfam" id="PF02036">
    <property type="entry name" value="SCP2"/>
    <property type="match status" value="1"/>
</dbReference>
<organism evidence="2 3">
    <name type="scientific">Cercospora zeae-maydis SCOH1-5</name>
    <dbReference type="NCBI Taxonomy" id="717836"/>
    <lineage>
        <taxon>Eukaryota</taxon>
        <taxon>Fungi</taxon>
        <taxon>Dikarya</taxon>
        <taxon>Ascomycota</taxon>
        <taxon>Pezizomycotina</taxon>
        <taxon>Dothideomycetes</taxon>
        <taxon>Dothideomycetidae</taxon>
        <taxon>Mycosphaerellales</taxon>
        <taxon>Mycosphaerellaceae</taxon>
        <taxon>Cercospora</taxon>
    </lineage>
</organism>
<dbReference type="InterPro" id="IPR003033">
    <property type="entry name" value="SCP2_sterol-bd_dom"/>
</dbReference>
<dbReference type="OrthoDB" id="10265837at2759"/>
<evidence type="ECO:0000313" key="2">
    <source>
        <dbReference type="EMBL" id="KAF2215644.1"/>
    </source>
</evidence>
<evidence type="ECO:0000259" key="1">
    <source>
        <dbReference type="Pfam" id="PF02036"/>
    </source>
</evidence>
<dbReference type="PANTHER" id="PTHR10094">
    <property type="entry name" value="STEROL CARRIER PROTEIN 2 SCP-2 FAMILY PROTEIN"/>
    <property type="match status" value="1"/>
</dbReference>
<name>A0A6A6FQR6_9PEZI</name>
<dbReference type="SUPFAM" id="SSF55718">
    <property type="entry name" value="SCP-like"/>
    <property type="match status" value="1"/>
</dbReference>